<dbReference type="EMBL" id="CSWP01000005">
    <property type="protein sequence ID" value="CPV56514.1"/>
    <property type="molecule type" value="Genomic_DNA"/>
</dbReference>
<sequence>MKITIDEYKLATDNTYRADLIGTAATYVTASGTKIVGAITEHPIDRGGLMLAVTQPDGKWAAIYAGESFETNA</sequence>
<reference evidence="1 2" key="1">
    <citation type="submission" date="2015-03" db="EMBL/GenBank/DDBJ databases">
        <authorList>
            <person name="Murphy D."/>
        </authorList>
    </citation>
    <scope>NUCLEOTIDE SEQUENCE [LARGE SCALE GENOMIC DNA]</scope>
    <source>
        <strain evidence="1 2">PAP088</strain>
    </source>
</reference>
<dbReference type="RefSeq" id="WP_016895653.1">
    <property type="nucleotide sequence ID" value="NZ_CSWP01000005.1"/>
</dbReference>
<proteinExistence type="predicted"/>
<protein>
    <submittedName>
        <fullName evidence="1">Uncharacterized protein</fullName>
    </submittedName>
</protein>
<name>A0A0U0ZPH9_9MYCO</name>
<organism evidence="1 2">
    <name type="scientific">Mycobacteroides abscessus</name>
    <dbReference type="NCBI Taxonomy" id="36809"/>
    <lineage>
        <taxon>Bacteria</taxon>
        <taxon>Bacillati</taxon>
        <taxon>Actinomycetota</taxon>
        <taxon>Actinomycetes</taxon>
        <taxon>Mycobacteriales</taxon>
        <taxon>Mycobacteriaceae</taxon>
        <taxon>Mycobacteroides</taxon>
    </lineage>
</organism>
<accession>A0A0U0ZPH9</accession>
<evidence type="ECO:0000313" key="1">
    <source>
        <dbReference type="EMBL" id="CPV56514.1"/>
    </source>
</evidence>
<dbReference type="Proteomes" id="UP000045782">
    <property type="component" value="Unassembled WGS sequence"/>
</dbReference>
<dbReference type="AlphaFoldDB" id="A0A0U0ZPH9"/>
<evidence type="ECO:0000313" key="2">
    <source>
        <dbReference type="Proteomes" id="UP000045782"/>
    </source>
</evidence>
<gene>
    <name evidence="1" type="ORF">ERS075579_02807</name>
</gene>